<evidence type="ECO:0000313" key="1">
    <source>
        <dbReference type="EMBL" id="KAK9237647.1"/>
    </source>
</evidence>
<reference evidence="2" key="1">
    <citation type="journal article" date="2024" name="Front. Bioeng. Biotechnol.">
        <title>Genome-scale model development and genomic sequencing of the oleaginous clade Lipomyces.</title>
        <authorList>
            <person name="Czajka J.J."/>
            <person name="Han Y."/>
            <person name="Kim J."/>
            <person name="Mondo S.J."/>
            <person name="Hofstad B.A."/>
            <person name="Robles A."/>
            <person name="Haridas S."/>
            <person name="Riley R."/>
            <person name="LaButti K."/>
            <person name="Pangilinan J."/>
            <person name="Andreopoulos W."/>
            <person name="Lipzen A."/>
            <person name="Yan J."/>
            <person name="Wang M."/>
            <person name="Ng V."/>
            <person name="Grigoriev I.V."/>
            <person name="Spatafora J.W."/>
            <person name="Magnuson J.K."/>
            <person name="Baker S.E."/>
            <person name="Pomraning K.R."/>
        </authorList>
    </citation>
    <scope>NUCLEOTIDE SEQUENCE [LARGE SCALE GENOMIC DNA]</scope>
    <source>
        <strain evidence="2">CBS 7786</strain>
    </source>
</reference>
<dbReference type="EMBL" id="MU971366">
    <property type="protein sequence ID" value="KAK9237647.1"/>
    <property type="molecule type" value="Genomic_DNA"/>
</dbReference>
<comment type="caution">
    <text evidence="1">The sequence shown here is derived from an EMBL/GenBank/DDBJ whole genome shotgun (WGS) entry which is preliminary data.</text>
</comment>
<accession>A0ACC3T1A1</accession>
<evidence type="ECO:0000313" key="2">
    <source>
        <dbReference type="Proteomes" id="UP001433508"/>
    </source>
</evidence>
<dbReference type="Proteomes" id="UP001433508">
    <property type="component" value="Unassembled WGS sequence"/>
</dbReference>
<keyword evidence="2" id="KW-1185">Reference proteome</keyword>
<sequence length="572" mass="63875">MVPSLQDHGTHLAYAGFAALASLAIYVFMPSLPSFLSPGSEDESPESSRFSRNSRYVVGLYNKANDCFANSVLQGLASSPILRQYLDDSRFQDQPLTVALKTIIQELNSPIRYPRAISPWPFLHVLEVIYKSRITRSQHDAHELLHLILETITDEHDRKLREIAAKESSPSIGDVAEDEKVDRHVTVPHEFMPFEGSTVDTIRCLQCGNSPEPKSTNFIVLTLNVPQKSSATLEDCLSSLLSSEHISDYGCQSCRLNDVIATVSELVIKMKLDDTGQRIVEDSLTSSHDVPDFDKDPLGYLHYLRNLDPNIDLDPEIEARLPKSVKSTIVRTTSFGHLPDLLTFHLSRSIFSSTATRNSCRVTFPEKLTVYSSQNVKSKFSSLAMGNGEDGQSVEGGSKTYRLVAMVRHMGTHSAGHYECYRRKEMFKNYGVEAIAALTENAEAAAAMLRIVEPLSRLDGNNISARQDISSSPLSGAISQSESSSVAPSRDESPSRLQRRPRNHTTTAKLYRQFTGGKSWWRTSDDKVWECTTDEVLRQTQSAYLLLYERVQPAKSTSRSSSWRRASMAQKL</sequence>
<proteinExistence type="predicted"/>
<organism evidence="1 2">
    <name type="scientific">Lipomyces kononenkoae</name>
    <name type="common">Yeast</name>
    <dbReference type="NCBI Taxonomy" id="34357"/>
    <lineage>
        <taxon>Eukaryota</taxon>
        <taxon>Fungi</taxon>
        <taxon>Dikarya</taxon>
        <taxon>Ascomycota</taxon>
        <taxon>Saccharomycotina</taxon>
        <taxon>Lipomycetes</taxon>
        <taxon>Lipomycetales</taxon>
        <taxon>Lipomycetaceae</taxon>
        <taxon>Lipomyces</taxon>
    </lineage>
</organism>
<protein>
    <submittedName>
        <fullName evidence="1">Uncharacterized protein</fullName>
    </submittedName>
</protein>
<name>A0ACC3T1A1_LIPKO</name>
<gene>
    <name evidence="1" type="ORF">V1525DRAFT_152159</name>
</gene>